<reference evidence="4" key="1">
    <citation type="submission" date="2017-02" db="UniProtKB">
        <authorList>
            <consortium name="WormBaseParasite"/>
        </authorList>
    </citation>
    <scope>IDENTIFICATION</scope>
</reference>
<reference evidence="2 3" key="2">
    <citation type="submission" date="2018-11" db="EMBL/GenBank/DDBJ databases">
        <authorList>
            <consortium name="Pathogen Informatics"/>
        </authorList>
    </citation>
    <scope>NUCLEOTIDE SEQUENCE [LARGE SCALE GENOMIC DNA]</scope>
    <source>
        <strain evidence="2 3">MHpl1</strain>
    </source>
</reference>
<proteinExistence type="predicted"/>
<feature type="compositionally biased region" description="Basic and acidic residues" evidence="1">
    <location>
        <begin position="74"/>
        <end position="87"/>
    </location>
</feature>
<feature type="compositionally biased region" description="Low complexity" evidence="1">
    <location>
        <begin position="64"/>
        <end position="73"/>
    </location>
</feature>
<protein>
    <submittedName>
        <fullName evidence="2 4">Uncharacterized protein</fullName>
    </submittedName>
</protein>
<dbReference type="EMBL" id="UZAF01020273">
    <property type="protein sequence ID" value="VDO68218.1"/>
    <property type="molecule type" value="Genomic_DNA"/>
</dbReference>
<dbReference type="AlphaFoldDB" id="A0A0N4X128"/>
<evidence type="ECO:0000313" key="4">
    <source>
        <dbReference type="WBParaSite" id="HPLM_0001800401-mRNA-1"/>
    </source>
</evidence>
<evidence type="ECO:0000313" key="2">
    <source>
        <dbReference type="EMBL" id="VDO68218.1"/>
    </source>
</evidence>
<evidence type="ECO:0000313" key="3">
    <source>
        <dbReference type="Proteomes" id="UP000268014"/>
    </source>
</evidence>
<sequence length="148" mass="16410">MILGVHFQRSILPEGATIRYSVENNGIDASKKTVSSTSLDSRVNNRTIERIDAARVFASIRDSSLDSSRPSDILSRRPTMDGLEGIRLRSRPRRSLDQAACAPPLPPRTHAFKSSDSLSDDRTILNGTRHNKSPIPTPITDLSDLQRF</sequence>
<keyword evidence="3" id="KW-1185">Reference proteome</keyword>
<evidence type="ECO:0000256" key="1">
    <source>
        <dbReference type="SAM" id="MobiDB-lite"/>
    </source>
</evidence>
<organism evidence="4">
    <name type="scientific">Haemonchus placei</name>
    <name type="common">Barber's pole worm</name>
    <dbReference type="NCBI Taxonomy" id="6290"/>
    <lineage>
        <taxon>Eukaryota</taxon>
        <taxon>Metazoa</taxon>
        <taxon>Ecdysozoa</taxon>
        <taxon>Nematoda</taxon>
        <taxon>Chromadorea</taxon>
        <taxon>Rhabditida</taxon>
        <taxon>Rhabditina</taxon>
        <taxon>Rhabditomorpha</taxon>
        <taxon>Strongyloidea</taxon>
        <taxon>Trichostrongylidae</taxon>
        <taxon>Haemonchus</taxon>
    </lineage>
</organism>
<gene>
    <name evidence="2" type="ORF">HPLM_LOCUS17996</name>
</gene>
<dbReference type="WBParaSite" id="HPLM_0001800401-mRNA-1">
    <property type="protein sequence ID" value="HPLM_0001800401-mRNA-1"/>
    <property type="gene ID" value="HPLM_0001800401"/>
</dbReference>
<feature type="region of interest" description="Disordered" evidence="1">
    <location>
        <begin position="64"/>
        <end position="148"/>
    </location>
</feature>
<name>A0A0N4X128_HAEPC</name>
<accession>A0A0N4X128</accession>
<dbReference type="OrthoDB" id="5870657at2759"/>
<dbReference type="Proteomes" id="UP000268014">
    <property type="component" value="Unassembled WGS sequence"/>
</dbReference>